<reference evidence="1 2" key="1">
    <citation type="submission" date="2021-06" db="EMBL/GenBank/DDBJ databases">
        <authorList>
            <person name="Sun Q."/>
            <person name="Li D."/>
        </authorList>
    </citation>
    <scope>NUCLEOTIDE SEQUENCE [LARGE SCALE GENOMIC DNA]</scope>
    <source>
        <strain evidence="1 2">MSJ-40</strain>
    </source>
</reference>
<evidence type="ECO:0000313" key="2">
    <source>
        <dbReference type="Proteomes" id="UP000749471"/>
    </source>
</evidence>
<name>A0ABS6E1T2_9FIRM</name>
<organism evidence="1 2">
    <name type="scientific">Tissierella simiarum</name>
    <dbReference type="NCBI Taxonomy" id="2841534"/>
    <lineage>
        <taxon>Bacteria</taxon>
        <taxon>Bacillati</taxon>
        <taxon>Bacillota</taxon>
        <taxon>Tissierellia</taxon>
        <taxon>Tissierellales</taxon>
        <taxon>Tissierellaceae</taxon>
        <taxon>Tissierella</taxon>
    </lineage>
</organism>
<proteinExistence type="predicted"/>
<sequence>MKKNTKMILIGLVIFALGFYAFFLEKSSSVESLGVEPDNELLLYFIETHPDNKVILCGYEDLNDDGRKDLLVIYNEAPRKNAMVVVIDTGNGFKLSNHTSAPIDNQKIEFKNIDKTGPIEFIVSGSKDGNFGYSIFRLIDDIEIRDLFGEGMEECC</sequence>
<evidence type="ECO:0000313" key="1">
    <source>
        <dbReference type="EMBL" id="MBU5436536.1"/>
    </source>
</evidence>
<gene>
    <name evidence="1" type="ORF">KQI42_00870</name>
</gene>
<dbReference type="Proteomes" id="UP000749471">
    <property type="component" value="Unassembled WGS sequence"/>
</dbReference>
<dbReference type="NCBIfam" id="NF040734">
    <property type="entry name" value="CC-COOH_SaoC"/>
    <property type="match status" value="1"/>
</dbReference>
<dbReference type="EMBL" id="JAHLPM010000001">
    <property type="protein sequence ID" value="MBU5436536.1"/>
    <property type="molecule type" value="Genomic_DNA"/>
</dbReference>
<accession>A0ABS6E1T2</accession>
<comment type="caution">
    <text evidence="1">The sequence shown here is derived from an EMBL/GenBank/DDBJ whole genome shotgun (WGS) entry which is preliminary data.</text>
</comment>
<keyword evidence="2" id="KW-1185">Reference proteome</keyword>
<dbReference type="RefSeq" id="WP_216515823.1">
    <property type="nucleotide sequence ID" value="NZ_JAHLPM010000001.1"/>
</dbReference>
<evidence type="ECO:0008006" key="3">
    <source>
        <dbReference type="Google" id="ProtNLM"/>
    </source>
</evidence>
<protein>
    <recommendedName>
        <fullName evidence="3">VCBS repeat-containing protein</fullName>
    </recommendedName>
</protein>